<evidence type="ECO:0000313" key="2">
    <source>
        <dbReference type="EMBL" id="GIG10264.1"/>
    </source>
</evidence>
<feature type="signal peptide" evidence="1">
    <location>
        <begin position="1"/>
        <end position="18"/>
    </location>
</feature>
<dbReference type="PROSITE" id="PS51257">
    <property type="entry name" value="PROKAR_LIPOPROTEIN"/>
    <property type="match status" value="1"/>
</dbReference>
<dbReference type="AlphaFoldDB" id="A0A8J3PB43"/>
<dbReference type="Proteomes" id="UP000630887">
    <property type="component" value="Unassembled WGS sequence"/>
</dbReference>
<evidence type="ECO:0008006" key="4">
    <source>
        <dbReference type="Google" id="ProtNLM"/>
    </source>
</evidence>
<dbReference type="RefSeq" id="WP_203698131.1">
    <property type="nucleotide sequence ID" value="NZ_BAAALC010000006.1"/>
</dbReference>
<feature type="chain" id="PRO_5039422949" description="Small secreted protein" evidence="1">
    <location>
        <begin position="19"/>
        <end position="150"/>
    </location>
</feature>
<reference evidence="2 3" key="1">
    <citation type="submission" date="2021-01" db="EMBL/GenBank/DDBJ databases">
        <title>Whole genome shotgun sequence of Catellatospora coxensis NBRC 107359.</title>
        <authorList>
            <person name="Komaki H."/>
            <person name="Tamura T."/>
        </authorList>
    </citation>
    <scope>NUCLEOTIDE SEQUENCE [LARGE SCALE GENOMIC DNA]</scope>
    <source>
        <strain evidence="2 3">NBRC 107359</strain>
    </source>
</reference>
<keyword evidence="1" id="KW-0732">Signal</keyword>
<evidence type="ECO:0000313" key="3">
    <source>
        <dbReference type="Proteomes" id="UP000630887"/>
    </source>
</evidence>
<proteinExistence type="predicted"/>
<dbReference type="EMBL" id="BONI01000083">
    <property type="protein sequence ID" value="GIG10264.1"/>
    <property type="molecule type" value="Genomic_DNA"/>
</dbReference>
<accession>A0A8J3PB43</accession>
<keyword evidence="3" id="KW-1185">Reference proteome</keyword>
<comment type="caution">
    <text evidence="2">The sequence shown here is derived from an EMBL/GenBank/DDBJ whole genome shotgun (WGS) entry which is preliminary data.</text>
</comment>
<name>A0A8J3PB43_9ACTN</name>
<organism evidence="2 3">
    <name type="scientific">Catellatospora coxensis</name>
    <dbReference type="NCBI Taxonomy" id="310354"/>
    <lineage>
        <taxon>Bacteria</taxon>
        <taxon>Bacillati</taxon>
        <taxon>Actinomycetota</taxon>
        <taxon>Actinomycetes</taxon>
        <taxon>Micromonosporales</taxon>
        <taxon>Micromonosporaceae</taxon>
        <taxon>Catellatospora</taxon>
    </lineage>
</organism>
<protein>
    <recommendedName>
        <fullName evidence="4">Small secreted protein</fullName>
    </recommendedName>
</protein>
<evidence type="ECO:0000256" key="1">
    <source>
        <dbReference type="SAM" id="SignalP"/>
    </source>
</evidence>
<sequence length="150" mass="15686">MRRVLAAVFLSGALLATAACGTEAEPEAAAPDYSANTKTVCTALEEVLSGKTLEKETTDALAVALKDKKTEADIEKASIAVMKDVFTNWAAGIEAEGAKAEDPQFKADIKGFADALKAEVEKIKKVDDADKITDGATVTAAGEKLDKYCG</sequence>
<gene>
    <name evidence="2" type="ORF">Cco03nite_69640</name>
</gene>